<dbReference type="InterPro" id="IPR021454">
    <property type="entry name" value="DUF3105"/>
</dbReference>
<proteinExistence type="predicted"/>
<dbReference type="Proteomes" id="UP001500151">
    <property type="component" value="Unassembled WGS sequence"/>
</dbReference>
<accession>A0ABP6DUD4</accession>
<feature type="transmembrane region" description="Helical" evidence="1">
    <location>
        <begin position="32"/>
        <end position="53"/>
    </location>
</feature>
<keyword evidence="1" id="KW-1133">Transmembrane helix</keyword>
<organism evidence="2 3">
    <name type="scientific">Streptomyces vastus</name>
    <dbReference type="NCBI Taxonomy" id="285451"/>
    <lineage>
        <taxon>Bacteria</taxon>
        <taxon>Bacillati</taxon>
        <taxon>Actinomycetota</taxon>
        <taxon>Actinomycetes</taxon>
        <taxon>Kitasatosporales</taxon>
        <taxon>Streptomycetaceae</taxon>
        <taxon>Streptomyces</taxon>
    </lineage>
</organism>
<dbReference type="RefSeq" id="WP_344394166.1">
    <property type="nucleotide sequence ID" value="NZ_BAAASJ010000097.1"/>
</dbReference>
<keyword evidence="1" id="KW-0472">Membrane</keyword>
<dbReference type="Pfam" id="PF11303">
    <property type="entry name" value="DUF3105"/>
    <property type="match status" value="1"/>
</dbReference>
<gene>
    <name evidence="2" type="ORF">GCM10010307_60230</name>
</gene>
<keyword evidence="3" id="KW-1185">Reference proteome</keyword>
<comment type="caution">
    <text evidence="2">The sequence shown here is derived from an EMBL/GenBank/DDBJ whole genome shotgun (WGS) entry which is preliminary data.</text>
</comment>
<dbReference type="EMBL" id="BAAASJ010000097">
    <property type="protein sequence ID" value="GAA2650793.1"/>
    <property type="molecule type" value="Genomic_DNA"/>
</dbReference>
<sequence>MGSKSKAKAADRKARIAEMRRAEQARERRNRIIAIIASTVILAGVVGGGWYLLDAANEKEKAEAAPVQGERTWSDLSQNHVEKQVDYPMSPAVGGDHHPVWLNCDAQVYTKEVNEENAVHSLEHGAVWITYTDKAAKADVTALTEKVTKTPYSFLSPYKDQPSPITLTAWGHQVKVDKASDPRVDEFLDKYVQGAQTPEPGASCSGGSMA</sequence>
<name>A0ABP6DUD4_9ACTN</name>
<keyword evidence="1" id="KW-0812">Transmembrane</keyword>
<evidence type="ECO:0000256" key="1">
    <source>
        <dbReference type="SAM" id="Phobius"/>
    </source>
</evidence>
<protein>
    <submittedName>
        <fullName evidence="2">DUF3105 domain-containing protein</fullName>
    </submittedName>
</protein>
<evidence type="ECO:0000313" key="2">
    <source>
        <dbReference type="EMBL" id="GAA2650793.1"/>
    </source>
</evidence>
<evidence type="ECO:0000313" key="3">
    <source>
        <dbReference type="Proteomes" id="UP001500151"/>
    </source>
</evidence>
<reference evidence="3" key="1">
    <citation type="journal article" date="2019" name="Int. J. Syst. Evol. Microbiol.">
        <title>The Global Catalogue of Microorganisms (GCM) 10K type strain sequencing project: providing services to taxonomists for standard genome sequencing and annotation.</title>
        <authorList>
            <consortium name="The Broad Institute Genomics Platform"/>
            <consortium name="The Broad Institute Genome Sequencing Center for Infectious Disease"/>
            <person name="Wu L."/>
            <person name="Ma J."/>
        </authorList>
    </citation>
    <scope>NUCLEOTIDE SEQUENCE [LARGE SCALE GENOMIC DNA]</scope>
    <source>
        <strain evidence="3">JCM 4524</strain>
    </source>
</reference>